<evidence type="ECO:0000313" key="3">
    <source>
        <dbReference type="Proteomes" id="UP000053864"/>
    </source>
</evidence>
<reference evidence="1 3" key="2">
    <citation type="submission" date="2013-11" db="EMBL/GenBank/DDBJ databases">
        <title>The Genome Sequence of Phytophthora parasitica CJ05E6.</title>
        <authorList>
            <consortium name="The Broad Institute Genomics Platform"/>
            <person name="Russ C."/>
            <person name="Tyler B."/>
            <person name="Panabieres F."/>
            <person name="Shan W."/>
            <person name="Tripathy S."/>
            <person name="Grunwald N."/>
            <person name="Machado M."/>
            <person name="Johnson C.S."/>
            <person name="Arredondo F."/>
            <person name="Hong C."/>
            <person name="Coffey M."/>
            <person name="Young S.K."/>
            <person name="Zeng Q."/>
            <person name="Gargeya S."/>
            <person name="Fitzgerald M."/>
            <person name="Abouelleil A."/>
            <person name="Alvarado L."/>
            <person name="Chapman S.B."/>
            <person name="Gainer-Dewar J."/>
            <person name="Goldberg J."/>
            <person name="Griggs A."/>
            <person name="Gujja S."/>
            <person name="Hansen M."/>
            <person name="Howarth C."/>
            <person name="Imamovic A."/>
            <person name="Ireland A."/>
            <person name="Larimer J."/>
            <person name="McCowan C."/>
            <person name="Murphy C."/>
            <person name="Pearson M."/>
            <person name="Poon T.W."/>
            <person name="Priest M."/>
            <person name="Roberts A."/>
            <person name="Saif S."/>
            <person name="Shea T."/>
            <person name="Sykes S."/>
            <person name="Wortman J."/>
            <person name="Nusbaum C."/>
            <person name="Birren B."/>
        </authorList>
    </citation>
    <scope>NUCLEOTIDE SEQUENCE [LARGE SCALE GENOMIC DNA]</scope>
    <source>
        <strain evidence="1 3">CJ05E6</strain>
    </source>
</reference>
<dbReference type="EMBL" id="KI678868">
    <property type="protein sequence ID" value="ETL96617.1"/>
    <property type="molecule type" value="Genomic_DNA"/>
</dbReference>
<reference evidence="2" key="1">
    <citation type="submission" date="2013-11" db="EMBL/GenBank/DDBJ databases">
        <title>The Genome Sequence of Phytophthora parasitica CHvinca01.</title>
        <authorList>
            <consortium name="The Broad Institute Genomics Platform"/>
            <person name="Russ C."/>
            <person name="Tyler B."/>
            <person name="Panabieres F."/>
            <person name="Shan W."/>
            <person name="Tripathy S."/>
            <person name="Grunwald N."/>
            <person name="Machado M."/>
            <person name="Johnson C.S."/>
            <person name="Arredondo F."/>
            <person name="Hong C."/>
            <person name="Coffey M."/>
            <person name="Young S.K."/>
            <person name="Zeng Q."/>
            <person name="Gargeya S."/>
            <person name="Fitzgerald M."/>
            <person name="Abouelleil A."/>
            <person name="Alvarado L."/>
            <person name="Chapman S.B."/>
            <person name="Gainer-Dewar J."/>
            <person name="Goldberg J."/>
            <person name="Griggs A."/>
            <person name="Gujja S."/>
            <person name="Hansen M."/>
            <person name="Howarth C."/>
            <person name="Imamovic A."/>
            <person name="Ireland A."/>
            <person name="Larimer J."/>
            <person name="McCowan C."/>
            <person name="Murphy C."/>
            <person name="Pearson M."/>
            <person name="Poon T.W."/>
            <person name="Priest M."/>
            <person name="Roberts A."/>
            <person name="Saif S."/>
            <person name="Shea T."/>
            <person name="Sykes S."/>
            <person name="Wortman J."/>
            <person name="Nusbaum C."/>
            <person name="Birren B."/>
        </authorList>
    </citation>
    <scope>NUCLEOTIDE SEQUENCE [LARGE SCALE GENOMIC DNA]</scope>
    <source>
        <strain evidence="2">CHvinca01</strain>
    </source>
</reference>
<dbReference type="Proteomes" id="UP000054423">
    <property type="component" value="Unassembled WGS sequence"/>
</dbReference>
<dbReference type="EMBL" id="KI672157">
    <property type="protein sequence ID" value="ETL43434.1"/>
    <property type="molecule type" value="Genomic_DNA"/>
</dbReference>
<organism evidence="2">
    <name type="scientific">Phytophthora nicotianae</name>
    <name type="common">Potato buckeye rot agent</name>
    <name type="synonym">Phytophthora parasitica</name>
    <dbReference type="NCBI Taxonomy" id="4792"/>
    <lineage>
        <taxon>Eukaryota</taxon>
        <taxon>Sar</taxon>
        <taxon>Stramenopiles</taxon>
        <taxon>Oomycota</taxon>
        <taxon>Peronosporomycetes</taxon>
        <taxon>Peronosporales</taxon>
        <taxon>Peronosporaceae</taxon>
        <taxon>Phytophthora</taxon>
    </lineage>
</organism>
<dbReference type="AlphaFoldDB" id="W2LGP8"/>
<gene>
    <name evidence="1" type="ORF">L916_06045</name>
    <name evidence="2" type="ORF">L917_05924</name>
</gene>
<protein>
    <submittedName>
        <fullName evidence="2">Uncharacterized protein</fullName>
    </submittedName>
</protein>
<name>W2LGP8_PHYNI</name>
<proteinExistence type="predicted"/>
<dbReference type="Proteomes" id="UP000053864">
    <property type="component" value="Unassembled WGS sequence"/>
</dbReference>
<evidence type="ECO:0000313" key="2">
    <source>
        <dbReference type="EMBL" id="ETL96617.1"/>
    </source>
</evidence>
<accession>W2LGP8</accession>
<evidence type="ECO:0000313" key="1">
    <source>
        <dbReference type="EMBL" id="ETL43434.1"/>
    </source>
</evidence>
<sequence>MTPRRVNMNSSARFVKMRRQSPSMTNCVYSSILCWLR</sequence>